<feature type="transmembrane region" description="Helical" evidence="2">
    <location>
        <begin position="143"/>
        <end position="167"/>
    </location>
</feature>
<keyword evidence="2" id="KW-0472">Membrane</keyword>
<dbReference type="RefSeq" id="XP_033678433.1">
    <property type="nucleotide sequence ID" value="XM_033833969.1"/>
</dbReference>
<keyword evidence="2" id="KW-0812">Transmembrane</keyword>
<evidence type="ECO:0000256" key="2">
    <source>
        <dbReference type="SAM" id="Phobius"/>
    </source>
</evidence>
<protein>
    <recommendedName>
        <fullName evidence="5">MFS general substrate transporter</fullName>
    </recommendedName>
</protein>
<feature type="compositionally biased region" description="Basic and acidic residues" evidence="1">
    <location>
        <begin position="27"/>
        <end position="40"/>
    </location>
</feature>
<gene>
    <name evidence="3" type="ORF">BU26DRAFT_570124</name>
</gene>
<evidence type="ECO:0000313" key="4">
    <source>
        <dbReference type="Proteomes" id="UP000800094"/>
    </source>
</evidence>
<feature type="transmembrane region" description="Helical" evidence="2">
    <location>
        <begin position="103"/>
        <end position="123"/>
    </location>
</feature>
<keyword evidence="2" id="KW-1133">Transmembrane helix</keyword>
<name>A0A6A6HZU8_9PLEO</name>
<reference evidence="3" key="1">
    <citation type="journal article" date="2020" name="Stud. Mycol.">
        <title>101 Dothideomycetes genomes: a test case for predicting lifestyles and emergence of pathogens.</title>
        <authorList>
            <person name="Haridas S."/>
            <person name="Albert R."/>
            <person name="Binder M."/>
            <person name="Bloem J."/>
            <person name="Labutti K."/>
            <person name="Salamov A."/>
            <person name="Andreopoulos B."/>
            <person name="Baker S."/>
            <person name="Barry K."/>
            <person name="Bills G."/>
            <person name="Bluhm B."/>
            <person name="Cannon C."/>
            <person name="Castanera R."/>
            <person name="Culley D."/>
            <person name="Daum C."/>
            <person name="Ezra D."/>
            <person name="Gonzalez J."/>
            <person name="Henrissat B."/>
            <person name="Kuo A."/>
            <person name="Liang C."/>
            <person name="Lipzen A."/>
            <person name="Lutzoni F."/>
            <person name="Magnuson J."/>
            <person name="Mondo S."/>
            <person name="Nolan M."/>
            <person name="Ohm R."/>
            <person name="Pangilinan J."/>
            <person name="Park H.-J."/>
            <person name="Ramirez L."/>
            <person name="Alfaro M."/>
            <person name="Sun H."/>
            <person name="Tritt A."/>
            <person name="Yoshinaga Y."/>
            <person name="Zwiers L.-H."/>
            <person name="Turgeon B."/>
            <person name="Goodwin S."/>
            <person name="Spatafora J."/>
            <person name="Crous P."/>
            <person name="Grigoriev I."/>
        </authorList>
    </citation>
    <scope>NUCLEOTIDE SEQUENCE</scope>
    <source>
        <strain evidence="3">CBS 122368</strain>
    </source>
</reference>
<keyword evidence="4" id="KW-1185">Reference proteome</keyword>
<dbReference type="OrthoDB" id="440553at2759"/>
<dbReference type="EMBL" id="ML987205">
    <property type="protein sequence ID" value="KAF2243429.1"/>
    <property type="molecule type" value="Genomic_DNA"/>
</dbReference>
<accession>A0A6A6HZU8</accession>
<dbReference type="Proteomes" id="UP000800094">
    <property type="component" value="Unassembled WGS sequence"/>
</dbReference>
<dbReference type="AlphaFoldDB" id="A0A6A6HZU8"/>
<feature type="transmembrane region" description="Helical" evidence="2">
    <location>
        <begin position="196"/>
        <end position="214"/>
    </location>
</feature>
<evidence type="ECO:0008006" key="5">
    <source>
        <dbReference type="Google" id="ProtNLM"/>
    </source>
</evidence>
<sequence>MWAIDSAPRPRPLDCTGVDVTTSDTKATQESEVEGHPECSFERESGVPKRMILSGIKLQLFNLVYVFHRPKASQIQNRSLCISLFLSTLDSSVNDGGKAYSTVLLLSLGGVLEGLGAGLLVLLSSDAEGFPAKDYGFEANIEFRPGMCTGVIVLSVMLVFGVGALVCRQSNPLLKNTIRSLYSAAGMGAVGQFRSLGGCTGVTVCVNLLGGYIAEDLSSELSPAQMGVIKLSVKAIDGLSEALQTAIWTSYSQDFKREAVVMTLFGAAGIVVAFLMVEKKLRRQM</sequence>
<organism evidence="3 4">
    <name type="scientific">Trematosphaeria pertusa</name>
    <dbReference type="NCBI Taxonomy" id="390896"/>
    <lineage>
        <taxon>Eukaryota</taxon>
        <taxon>Fungi</taxon>
        <taxon>Dikarya</taxon>
        <taxon>Ascomycota</taxon>
        <taxon>Pezizomycotina</taxon>
        <taxon>Dothideomycetes</taxon>
        <taxon>Pleosporomycetidae</taxon>
        <taxon>Pleosporales</taxon>
        <taxon>Massarineae</taxon>
        <taxon>Trematosphaeriaceae</taxon>
        <taxon>Trematosphaeria</taxon>
    </lineage>
</organism>
<evidence type="ECO:0000313" key="3">
    <source>
        <dbReference type="EMBL" id="KAF2243429.1"/>
    </source>
</evidence>
<evidence type="ECO:0000256" key="1">
    <source>
        <dbReference type="SAM" id="MobiDB-lite"/>
    </source>
</evidence>
<proteinExistence type="predicted"/>
<feature type="region of interest" description="Disordered" evidence="1">
    <location>
        <begin position="1"/>
        <end position="40"/>
    </location>
</feature>
<feature type="transmembrane region" description="Helical" evidence="2">
    <location>
        <begin position="259"/>
        <end position="277"/>
    </location>
</feature>
<dbReference type="GeneID" id="54587299"/>